<reference evidence="7" key="1">
    <citation type="journal article" date="2023" name="Mol. Phylogenet. Evol.">
        <title>Genome-scale phylogeny and comparative genomics of the fungal order Sordariales.</title>
        <authorList>
            <person name="Hensen N."/>
            <person name="Bonometti L."/>
            <person name="Westerberg I."/>
            <person name="Brannstrom I.O."/>
            <person name="Guillou S."/>
            <person name="Cros-Aarteil S."/>
            <person name="Calhoun S."/>
            <person name="Haridas S."/>
            <person name="Kuo A."/>
            <person name="Mondo S."/>
            <person name="Pangilinan J."/>
            <person name="Riley R."/>
            <person name="LaButti K."/>
            <person name="Andreopoulos B."/>
            <person name="Lipzen A."/>
            <person name="Chen C."/>
            <person name="Yan M."/>
            <person name="Daum C."/>
            <person name="Ng V."/>
            <person name="Clum A."/>
            <person name="Steindorff A."/>
            <person name="Ohm R.A."/>
            <person name="Martin F."/>
            <person name="Silar P."/>
            <person name="Natvig D.O."/>
            <person name="Lalanne C."/>
            <person name="Gautier V."/>
            <person name="Ament-Velasquez S.L."/>
            <person name="Kruys A."/>
            <person name="Hutchinson M.I."/>
            <person name="Powell A.J."/>
            <person name="Barry K."/>
            <person name="Miller A.N."/>
            <person name="Grigoriev I.V."/>
            <person name="Debuchy R."/>
            <person name="Gladieux P."/>
            <person name="Hiltunen Thoren M."/>
            <person name="Johannesson H."/>
        </authorList>
    </citation>
    <scope>NUCLEOTIDE SEQUENCE</scope>
    <source>
        <strain evidence="7">CBS 168.71</strain>
    </source>
</reference>
<dbReference type="Pfam" id="PF01565">
    <property type="entry name" value="FAD_binding_4"/>
    <property type="match status" value="1"/>
</dbReference>
<feature type="signal peptide" evidence="5">
    <location>
        <begin position="1"/>
        <end position="20"/>
    </location>
</feature>
<dbReference type="InterPro" id="IPR016167">
    <property type="entry name" value="FAD-bd_PCMH_sub1"/>
</dbReference>
<sequence>MRSLVSLFWSLAALGTLVDAASIPRYFERQPRTRHNLDSALVQRELGELASDSIVIFGPGDDRYPEAIARWNMFAVPQIQVVVVPGEESDVSIIVKYCNENSIAFLAINGGHGNPNSLGTFNGIQIRMEALDNIDIQPDGKSAWFGGGARGGPVTKQLWDLGYVTTTGSCECVGLLGAGLGGGHGRHEGPYGMISDNIRQLNVVLGNGSAIRVNATSHSDLLWGMKGAGHNFGIVTSAELNIFPRGPDTWHYHNYLWRGDKLEAVFSALNDFHDKGNTPVNMTTNFGNFLVNASITTDEPIIWWTFAYRGTAAEANKHLARFDAIESAYEESGDIPYTLVAKAQQTAEDDFICLPGNIRITTTAGLQLYNITAERQIFDGFQRRITTEPELAVGCGILHEGYSTEAVGAQNPADSAYPFRADHHLMLFDAVVPPNNPALERAAWEWAKEVRDQWNGGQPTRPVNAYVNYANGFETLEEKYGHESWRLRRLRGLKAKYDRDNKFRYFNPIVGRRGH</sequence>
<evidence type="ECO:0000256" key="1">
    <source>
        <dbReference type="ARBA" id="ARBA00005466"/>
    </source>
</evidence>
<dbReference type="EMBL" id="JAUEPN010000008">
    <property type="protein sequence ID" value="KAK3291714.1"/>
    <property type="molecule type" value="Genomic_DNA"/>
</dbReference>
<evidence type="ECO:0000259" key="6">
    <source>
        <dbReference type="PROSITE" id="PS51387"/>
    </source>
</evidence>
<dbReference type="Proteomes" id="UP001278766">
    <property type="component" value="Unassembled WGS sequence"/>
</dbReference>
<reference evidence="7" key="2">
    <citation type="submission" date="2023-06" db="EMBL/GenBank/DDBJ databases">
        <authorList>
            <consortium name="Lawrence Berkeley National Laboratory"/>
            <person name="Haridas S."/>
            <person name="Hensen N."/>
            <person name="Bonometti L."/>
            <person name="Westerberg I."/>
            <person name="Brannstrom I.O."/>
            <person name="Guillou S."/>
            <person name="Cros-Aarteil S."/>
            <person name="Calhoun S."/>
            <person name="Kuo A."/>
            <person name="Mondo S."/>
            <person name="Pangilinan J."/>
            <person name="Riley R."/>
            <person name="Labutti K."/>
            <person name="Andreopoulos B."/>
            <person name="Lipzen A."/>
            <person name="Chen C."/>
            <person name="Yanf M."/>
            <person name="Daum C."/>
            <person name="Ng V."/>
            <person name="Clum A."/>
            <person name="Steindorff A."/>
            <person name="Ohm R."/>
            <person name="Martin F."/>
            <person name="Silar P."/>
            <person name="Natvig D."/>
            <person name="Lalanne C."/>
            <person name="Gautier V."/>
            <person name="Ament-Velasquez S.L."/>
            <person name="Kruys A."/>
            <person name="Hutchinson M.I."/>
            <person name="Powell A.J."/>
            <person name="Barry K."/>
            <person name="Miller A.N."/>
            <person name="Grigoriev I.V."/>
            <person name="Debuchy R."/>
            <person name="Gladieux P."/>
            <person name="Thoren M.H."/>
            <person name="Johannesson H."/>
        </authorList>
    </citation>
    <scope>NUCLEOTIDE SEQUENCE</scope>
    <source>
        <strain evidence="7">CBS 168.71</strain>
    </source>
</reference>
<accession>A0AAE0H831</accession>
<feature type="chain" id="PRO_5042275334" description="FAD-binding PCMH-type domain-containing protein" evidence="5">
    <location>
        <begin position="21"/>
        <end position="515"/>
    </location>
</feature>
<dbReference type="InterPro" id="IPR050416">
    <property type="entry name" value="FAD-linked_Oxidoreductase"/>
</dbReference>
<dbReference type="RefSeq" id="XP_062655228.1">
    <property type="nucleotide sequence ID" value="XM_062800895.1"/>
</dbReference>
<keyword evidence="4" id="KW-0560">Oxidoreductase</keyword>
<evidence type="ECO:0000256" key="2">
    <source>
        <dbReference type="ARBA" id="ARBA00022630"/>
    </source>
</evidence>
<comment type="similarity">
    <text evidence="1">Belongs to the oxygen-dependent FAD-linked oxidoreductase family.</text>
</comment>
<dbReference type="PROSITE" id="PS51387">
    <property type="entry name" value="FAD_PCMH"/>
    <property type="match status" value="1"/>
</dbReference>
<evidence type="ECO:0000313" key="7">
    <source>
        <dbReference type="EMBL" id="KAK3291714.1"/>
    </source>
</evidence>
<dbReference type="Gene3D" id="3.30.43.10">
    <property type="entry name" value="Uridine Diphospho-n-acetylenolpyruvylglucosamine Reductase, domain 2"/>
    <property type="match status" value="1"/>
</dbReference>
<evidence type="ECO:0000256" key="5">
    <source>
        <dbReference type="SAM" id="SignalP"/>
    </source>
</evidence>
<dbReference type="Pfam" id="PF08031">
    <property type="entry name" value="BBE"/>
    <property type="match status" value="1"/>
</dbReference>
<dbReference type="Gene3D" id="3.30.465.10">
    <property type="match status" value="1"/>
</dbReference>
<dbReference type="InterPro" id="IPR012951">
    <property type="entry name" value="BBE"/>
</dbReference>
<evidence type="ECO:0000313" key="8">
    <source>
        <dbReference type="Proteomes" id="UP001278766"/>
    </source>
</evidence>
<dbReference type="SUPFAM" id="SSF56176">
    <property type="entry name" value="FAD-binding/transporter-associated domain-like"/>
    <property type="match status" value="1"/>
</dbReference>
<dbReference type="Gene3D" id="3.40.462.20">
    <property type="match status" value="1"/>
</dbReference>
<dbReference type="GeneID" id="87837843"/>
<name>A0AAE0H831_9PEZI</name>
<comment type="caution">
    <text evidence="7">The sequence shown here is derived from an EMBL/GenBank/DDBJ whole genome shotgun (WGS) entry which is preliminary data.</text>
</comment>
<organism evidence="7 8">
    <name type="scientific">Chaetomium fimeti</name>
    <dbReference type="NCBI Taxonomy" id="1854472"/>
    <lineage>
        <taxon>Eukaryota</taxon>
        <taxon>Fungi</taxon>
        <taxon>Dikarya</taxon>
        <taxon>Ascomycota</taxon>
        <taxon>Pezizomycotina</taxon>
        <taxon>Sordariomycetes</taxon>
        <taxon>Sordariomycetidae</taxon>
        <taxon>Sordariales</taxon>
        <taxon>Chaetomiaceae</taxon>
        <taxon>Chaetomium</taxon>
    </lineage>
</organism>
<protein>
    <recommendedName>
        <fullName evidence="6">FAD-binding PCMH-type domain-containing protein</fullName>
    </recommendedName>
</protein>
<keyword evidence="2" id="KW-0285">Flavoprotein</keyword>
<dbReference type="AlphaFoldDB" id="A0AAE0H831"/>
<evidence type="ECO:0000256" key="4">
    <source>
        <dbReference type="ARBA" id="ARBA00023002"/>
    </source>
</evidence>
<keyword evidence="3" id="KW-0274">FAD</keyword>
<dbReference type="PANTHER" id="PTHR42973">
    <property type="entry name" value="BINDING OXIDOREDUCTASE, PUTATIVE (AFU_ORTHOLOGUE AFUA_1G17690)-RELATED"/>
    <property type="match status" value="1"/>
</dbReference>
<keyword evidence="8" id="KW-1185">Reference proteome</keyword>
<dbReference type="InterPro" id="IPR016169">
    <property type="entry name" value="FAD-bd_PCMH_sub2"/>
</dbReference>
<dbReference type="InterPro" id="IPR036318">
    <property type="entry name" value="FAD-bd_PCMH-like_sf"/>
</dbReference>
<proteinExistence type="inferred from homology"/>
<dbReference type="InterPro" id="IPR006094">
    <property type="entry name" value="Oxid_FAD_bind_N"/>
</dbReference>
<feature type="domain" description="FAD-binding PCMH-type" evidence="6">
    <location>
        <begin position="74"/>
        <end position="245"/>
    </location>
</feature>
<evidence type="ECO:0000256" key="3">
    <source>
        <dbReference type="ARBA" id="ARBA00022827"/>
    </source>
</evidence>
<dbReference type="GO" id="GO:0016491">
    <property type="term" value="F:oxidoreductase activity"/>
    <property type="evidence" value="ECO:0007669"/>
    <property type="project" value="UniProtKB-KW"/>
</dbReference>
<dbReference type="PANTHER" id="PTHR42973:SF8">
    <property type="entry name" value="FAD-BINDING PCMH-TYPE DOMAIN-CONTAINING PROTEIN"/>
    <property type="match status" value="1"/>
</dbReference>
<keyword evidence="5" id="KW-0732">Signal</keyword>
<dbReference type="InterPro" id="IPR016166">
    <property type="entry name" value="FAD-bd_PCMH"/>
</dbReference>
<dbReference type="GO" id="GO:0071949">
    <property type="term" value="F:FAD binding"/>
    <property type="evidence" value="ECO:0007669"/>
    <property type="project" value="InterPro"/>
</dbReference>
<gene>
    <name evidence="7" type="ORF">B0H64DRAFT_329821</name>
</gene>